<sequence length="99" mass="10929">MLGLGRLFYVSLLLINAMAVLSEERFLARIGWSTAQAQSVNQGFGQPYAQSYEQQGYAAGQDIGVKGRIINLISAVRTLMRIPLIGLNLVIIIYEVLWG</sequence>
<dbReference type="AlphaFoldDB" id="A0A4Q9Q956"/>
<keyword evidence="4" id="KW-0653">Protein transport</keyword>
<keyword evidence="8" id="KW-0732">Signal</keyword>
<keyword evidence="2" id="KW-0813">Transport</keyword>
<evidence type="ECO:0000256" key="7">
    <source>
        <dbReference type="ARBA" id="ARBA00024203"/>
    </source>
</evidence>
<evidence type="ECO:0000256" key="5">
    <source>
        <dbReference type="ARBA" id="ARBA00022989"/>
    </source>
</evidence>
<evidence type="ECO:0000313" key="10">
    <source>
        <dbReference type="EMBL" id="TBU64025.1"/>
    </source>
</evidence>
<keyword evidence="3" id="KW-0812">Transmembrane</keyword>
<evidence type="ECO:0000313" key="9">
    <source>
        <dbReference type="EMBL" id="TBU32899.1"/>
    </source>
</evidence>
<accession>A0A4Q9Q956</accession>
<protein>
    <submittedName>
        <fullName evidence="10">Yos1-like protein</fullName>
    </submittedName>
</protein>
<reference evidence="10 11" key="1">
    <citation type="submission" date="2019-01" db="EMBL/GenBank/DDBJ databases">
        <title>Draft genome sequences of three monokaryotic isolates of the white-rot basidiomycete fungus Dichomitus squalens.</title>
        <authorList>
            <consortium name="DOE Joint Genome Institute"/>
            <person name="Lopez S.C."/>
            <person name="Andreopoulos B."/>
            <person name="Pangilinan J."/>
            <person name="Lipzen A."/>
            <person name="Riley R."/>
            <person name="Ahrendt S."/>
            <person name="Ng V."/>
            <person name="Barry K."/>
            <person name="Daum C."/>
            <person name="Grigoriev I.V."/>
            <person name="Hilden K.S."/>
            <person name="Makela M.R."/>
            <person name="de Vries R.P."/>
        </authorList>
    </citation>
    <scope>NUCLEOTIDE SEQUENCE [LARGE SCALE GENOMIC DNA]</scope>
    <source>
        <strain evidence="10 11">CBS 464.89</strain>
        <strain evidence="9">OM18370.1</strain>
    </source>
</reference>
<dbReference type="EMBL" id="ML145087">
    <property type="protein sequence ID" value="TBU64025.1"/>
    <property type="molecule type" value="Genomic_DNA"/>
</dbReference>
<dbReference type="GO" id="GO:0006888">
    <property type="term" value="P:endoplasmic reticulum to Golgi vesicle-mediated transport"/>
    <property type="evidence" value="ECO:0007669"/>
    <property type="project" value="TreeGrafter"/>
</dbReference>
<name>A0A4Q9Q956_9APHY</name>
<dbReference type="Pfam" id="PF08571">
    <property type="entry name" value="Yos1"/>
    <property type="match status" value="1"/>
</dbReference>
<dbReference type="PANTHER" id="PTHR15858:SF0">
    <property type="entry name" value="IMMEDIATE EARLY RESPONSE 3-INTERACTING PROTEIN 1"/>
    <property type="match status" value="1"/>
</dbReference>
<comment type="subcellular location">
    <subcellularLocation>
        <location evidence="1">Membrane</location>
    </subcellularLocation>
</comment>
<evidence type="ECO:0000256" key="6">
    <source>
        <dbReference type="ARBA" id="ARBA00023136"/>
    </source>
</evidence>
<evidence type="ECO:0000313" key="11">
    <source>
        <dbReference type="Proteomes" id="UP000292082"/>
    </source>
</evidence>
<dbReference type="GO" id="GO:0005789">
    <property type="term" value="C:endoplasmic reticulum membrane"/>
    <property type="evidence" value="ECO:0007669"/>
    <property type="project" value="TreeGrafter"/>
</dbReference>
<evidence type="ECO:0000256" key="8">
    <source>
        <dbReference type="SAM" id="SignalP"/>
    </source>
</evidence>
<evidence type="ECO:0000256" key="2">
    <source>
        <dbReference type="ARBA" id="ARBA00022448"/>
    </source>
</evidence>
<keyword evidence="11" id="KW-1185">Reference proteome</keyword>
<keyword evidence="5" id="KW-1133">Transmembrane helix</keyword>
<dbReference type="Proteomes" id="UP000292082">
    <property type="component" value="Unassembled WGS sequence"/>
</dbReference>
<dbReference type="EMBL" id="ML143393">
    <property type="protein sequence ID" value="TBU32899.1"/>
    <property type="molecule type" value="Genomic_DNA"/>
</dbReference>
<comment type="similarity">
    <text evidence="7">Belongs to the YOS1 family.</text>
</comment>
<proteinExistence type="inferred from homology"/>
<dbReference type="GO" id="GO:0030134">
    <property type="term" value="C:COPII-coated ER to Golgi transport vesicle"/>
    <property type="evidence" value="ECO:0007669"/>
    <property type="project" value="TreeGrafter"/>
</dbReference>
<dbReference type="PANTHER" id="PTHR15858">
    <property type="entry name" value="IMMEDIATE EARLY RESPONSE 3-INTERACTING PROTEIN 1"/>
    <property type="match status" value="1"/>
</dbReference>
<evidence type="ECO:0000256" key="3">
    <source>
        <dbReference type="ARBA" id="ARBA00022692"/>
    </source>
</evidence>
<dbReference type="Proteomes" id="UP000292957">
    <property type="component" value="Unassembled WGS sequence"/>
</dbReference>
<evidence type="ECO:0000256" key="4">
    <source>
        <dbReference type="ARBA" id="ARBA00022927"/>
    </source>
</evidence>
<keyword evidence="6" id="KW-0472">Membrane</keyword>
<dbReference type="GO" id="GO:0000139">
    <property type="term" value="C:Golgi membrane"/>
    <property type="evidence" value="ECO:0007669"/>
    <property type="project" value="TreeGrafter"/>
</dbReference>
<dbReference type="GO" id="GO:0015031">
    <property type="term" value="P:protein transport"/>
    <property type="evidence" value="ECO:0007669"/>
    <property type="project" value="UniProtKB-KW"/>
</dbReference>
<dbReference type="STRING" id="114155.A0A4Q9Q956"/>
<organism evidence="10 11">
    <name type="scientific">Dichomitus squalens</name>
    <dbReference type="NCBI Taxonomy" id="114155"/>
    <lineage>
        <taxon>Eukaryota</taxon>
        <taxon>Fungi</taxon>
        <taxon>Dikarya</taxon>
        <taxon>Basidiomycota</taxon>
        <taxon>Agaricomycotina</taxon>
        <taxon>Agaricomycetes</taxon>
        <taxon>Polyporales</taxon>
        <taxon>Polyporaceae</taxon>
        <taxon>Dichomitus</taxon>
    </lineage>
</organism>
<evidence type="ECO:0000256" key="1">
    <source>
        <dbReference type="ARBA" id="ARBA00004370"/>
    </source>
</evidence>
<gene>
    <name evidence="10" type="ORF">BD310DRAFT_840202</name>
    <name evidence="9" type="ORF">BD311DRAFT_775064</name>
</gene>
<dbReference type="InterPro" id="IPR013880">
    <property type="entry name" value="Yos1"/>
</dbReference>
<dbReference type="OrthoDB" id="15356at2759"/>
<feature type="signal peptide" evidence="8">
    <location>
        <begin position="1"/>
        <end position="22"/>
    </location>
</feature>
<feature type="chain" id="PRO_5040597669" evidence="8">
    <location>
        <begin position="23"/>
        <end position="99"/>
    </location>
</feature>